<sequence length="238" mass="27137">MKFGFLSGIGEITPSIFSGLDRINKARIFLILYNRCVQDGLKIPLIYAYSGLNLEEIFLKRIKDLCEFKNLSQNKVSSFCFASNAVICAYRSGKFNDIPPLAVSPKHPAAKLILLVKSQNGICFDADTMFSQFVYDKISAKHFDKNVYFQDGIIFAEQDGRKLFGVVPCFKEITKERFHLANREIARGFEALSGGEFDKMFIVAPRNANFSRYIEVRWECGRGESLRLVPYTISHHIF</sequence>
<evidence type="ECO:0000313" key="1">
    <source>
        <dbReference type="EMBL" id="QCD46091.1"/>
    </source>
</evidence>
<organism evidence="1 2">
    <name type="scientific">Campylobacter rectus</name>
    <name type="common">Wolinella recta</name>
    <dbReference type="NCBI Taxonomy" id="203"/>
    <lineage>
        <taxon>Bacteria</taxon>
        <taxon>Pseudomonadati</taxon>
        <taxon>Campylobacterota</taxon>
        <taxon>Epsilonproteobacteria</taxon>
        <taxon>Campylobacterales</taxon>
        <taxon>Campylobacteraceae</taxon>
        <taxon>Campylobacter</taxon>
    </lineage>
</organism>
<dbReference type="AlphaFoldDB" id="A0A6G5QKA5"/>
<dbReference type="RefSeq" id="WP_004318717.1">
    <property type="nucleotide sequence ID" value="NZ_CP012543.1"/>
</dbReference>
<name>A0A6G5QKA5_CAMRE</name>
<dbReference type="EMBL" id="CP012543">
    <property type="protein sequence ID" value="QCD46091.1"/>
    <property type="molecule type" value="Genomic_DNA"/>
</dbReference>
<gene>
    <name evidence="1" type="ORF">CRECT_0395</name>
</gene>
<evidence type="ECO:0000313" key="2">
    <source>
        <dbReference type="Proteomes" id="UP000502377"/>
    </source>
</evidence>
<dbReference type="Proteomes" id="UP000502377">
    <property type="component" value="Chromosome"/>
</dbReference>
<protein>
    <submittedName>
        <fullName evidence="1">Uncharacterized protein</fullName>
    </submittedName>
</protein>
<accession>A0A6G5QKA5</accession>
<proteinExistence type="predicted"/>
<reference evidence="1 2" key="1">
    <citation type="submission" date="2016-07" db="EMBL/GenBank/DDBJ databases">
        <title>Comparative genomics of the Campylobacter concisus group.</title>
        <authorList>
            <person name="Miller W.G."/>
            <person name="Yee E."/>
            <person name="Chapman M.H."/>
            <person name="Huynh S."/>
            <person name="Bono J.L."/>
            <person name="On S.L.W."/>
            <person name="StLeger J."/>
            <person name="Foster G."/>
            <person name="Parker C.T."/>
        </authorList>
    </citation>
    <scope>NUCLEOTIDE SEQUENCE [LARGE SCALE GENOMIC DNA]</scope>
    <source>
        <strain evidence="1 2">ATCC 33238</strain>
    </source>
</reference>
<dbReference type="KEGG" id="crx:CRECT_0395"/>